<accession>A0A9X3SE26</accession>
<dbReference type="Proteomes" id="UP001147653">
    <property type="component" value="Unassembled WGS sequence"/>
</dbReference>
<feature type="transmembrane region" description="Helical" evidence="1">
    <location>
        <begin position="51"/>
        <end position="70"/>
    </location>
</feature>
<dbReference type="AlphaFoldDB" id="A0A9X3SE26"/>
<evidence type="ECO:0000313" key="2">
    <source>
        <dbReference type="EMBL" id="MDA0179957.1"/>
    </source>
</evidence>
<feature type="transmembrane region" description="Helical" evidence="1">
    <location>
        <begin position="6"/>
        <end position="30"/>
    </location>
</feature>
<comment type="caution">
    <text evidence="2">The sequence shown here is derived from an EMBL/GenBank/DDBJ whole genome shotgun (WGS) entry which is preliminary data.</text>
</comment>
<name>A0A9X3SE26_9ACTN</name>
<gene>
    <name evidence="2" type="ORF">OJ997_06600</name>
</gene>
<reference evidence="2" key="1">
    <citation type="submission" date="2022-10" db="EMBL/GenBank/DDBJ databases">
        <title>The WGS of Solirubrobacter phytolaccae KCTC 29190.</title>
        <authorList>
            <person name="Jiang Z."/>
        </authorList>
    </citation>
    <scope>NUCLEOTIDE SEQUENCE</scope>
    <source>
        <strain evidence="2">KCTC 29190</strain>
    </source>
</reference>
<evidence type="ECO:0000256" key="1">
    <source>
        <dbReference type="SAM" id="Phobius"/>
    </source>
</evidence>
<dbReference type="RefSeq" id="WP_270024267.1">
    <property type="nucleotide sequence ID" value="NZ_JAPDDP010000008.1"/>
</dbReference>
<keyword evidence="1" id="KW-0472">Membrane</keyword>
<keyword evidence="1" id="KW-0812">Transmembrane</keyword>
<feature type="transmembrane region" description="Helical" evidence="1">
    <location>
        <begin position="137"/>
        <end position="156"/>
    </location>
</feature>
<organism evidence="2 3">
    <name type="scientific">Solirubrobacter phytolaccae</name>
    <dbReference type="NCBI Taxonomy" id="1404360"/>
    <lineage>
        <taxon>Bacteria</taxon>
        <taxon>Bacillati</taxon>
        <taxon>Actinomycetota</taxon>
        <taxon>Thermoleophilia</taxon>
        <taxon>Solirubrobacterales</taxon>
        <taxon>Solirubrobacteraceae</taxon>
        <taxon>Solirubrobacter</taxon>
    </lineage>
</organism>
<sequence length="182" mass="19007">MIEDGFHDFLLASAGVAGALIGLLFVAISVAPERLVDSGTPQSHRVRASTALTVFINALTVSLFALIPGIGAGGAAAIVAVMGLLFIVGSITSLLRVPRGQRGLREVGFLAGTAVVFALQLWYGLRLVADDTDVGALRGVCVLVVVCFFIGIARAWELVGGPSLTVRSQVVGALRDHERETR</sequence>
<keyword evidence="1" id="KW-1133">Transmembrane helix</keyword>
<proteinExistence type="predicted"/>
<keyword evidence="3" id="KW-1185">Reference proteome</keyword>
<feature type="transmembrane region" description="Helical" evidence="1">
    <location>
        <begin position="76"/>
        <end position="95"/>
    </location>
</feature>
<feature type="transmembrane region" description="Helical" evidence="1">
    <location>
        <begin position="107"/>
        <end position="125"/>
    </location>
</feature>
<dbReference type="EMBL" id="JAPDDP010000008">
    <property type="protein sequence ID" value="MDA0179957.1"/>
    <property type="molecule type" value="Genomic_DNA"/>
</dbReference>
<protein>
    <submittedName>
        <fullName evidence="2">Uncharacterized protein</fullName>
    </submittedName>
</protein>
<evidence type="ECO:0000313" key="3">
    <source>
        <dbReference type="Proteomes" id="UP001147653"/>
    </source>
</evidence>